<feature type="transmembrane region" description="Helical" evidence="1">
    <location>
        <begin position="31"/>
        <end position="51"/>
    </location>
</feature>
<evidence type="ECO:0000313" key="2">
    <source>
        <dbReference type="EMBL" id="RNA39622.1"/>
    </source>
</evidence>
<evidence type="ECO:0000313" key="3">
    <source>
        <dbReference type="Proteomes" id="UP000276133"/>
    </source>
</evidence>
<keyword evidence="1" id="KW-1133">Transmembrane helix</keyword>
<keyword evidence="1" id="KW-0812">Transmembrane</keyword>
<dbReference type="AlphaFoldDB" id="A0A3M7SVA1"/>
<gene>
    <name evidence="2" type="ORF">BpHYR1_007884</name>
</gene>
<comment type="caution">
    <text evidence="2">The sequence shown here is derived from an EMBL/GenBank/DDBJ whole genome shotgun (WGS) entry which is preliminary data.</text>
</comment>
<protein>
    <submittedName>
        <fullName evidence="2">Uncharacterized protein</fullName>
    </submittedName>
</protein>
<name>A0A3M7SVA1_BRAPC</name>
<keyword evidence="1" id="KW-0472">Membrane</keyword>
<keyword evidence="3" id="KW-1185">Reference proteome</keyword>
<dbReference type="Proteomes" id="UP000276133">
    <property type="component" value="Unassembled WGS sequence"/>
</dbReference>
<organism evidence="2 3">
    <name type="scientific">Brachionus plicatilis</name>
    <name type="common">Marine rotifer</name>
    <name type="synonym">Brachionus muelleri</name>
    <dbReference type="NCBI Taxonomy" id="10195"/>
    <lineage>
        <taxon>Eukaryota</taxon>
        <taxon>Metazoa</taxon>
        <taxon>Spiralia</taxon>
        <taxon>Gnathifera</taxon>
        <taxon>Rotifera</taxon>
        <taxon>Eurotatoria</taxon>
        <taxon>Monogononta</taxon>
        <taxon>Pseudotrocha</taxon>
        <taxon>Ploima</taxon>
        <taxon>Brachionidae</taxon>
        <taxon>Brachionus</taxon>
    </lineage>
</organism>
<accession>A0A3M7SVA1</accession>
<proteinExistence type="predicted"/>
<dbReference type="EMBL" id="REGN01000728">
    <property type="protein sequence ID" value="RNA39622.1"/>
    <property type="molecule type" value="Genomic_DNA"/>
</dbReference>
<evidence type="ECO:0000256" key="1">
    <source>
        <dbReference type="SAM" id="Phobius"/>
    </source>
</evidence>
<reference evidence="2 3" key="1">
    <citation type="journal article" date="2018" name="Sci. Rep.">
        <title>Genomic signatures of local adaptation to the degree of environmental predictability in rotifers.</title>
        <authorList>
            <person name="Franch-Gras L."/>
            <person name="Hahn C."/>
            <person name="Garcia-Roger E.M."/>
            <person name="Carmona M.J."/>
            <person name="Serra M."/>
            <person name="Gomez A."/>
        </authorList>
    </citation>
    <scope>NUCLEOTIDE SEQUENCE [LARGE SCALE GENOMIC DNA]</scope>
    <source>
        <strain evidence="2">HYR1</strain>
    </source>
</reference>
<sequence length="61" mass="6956">MIINLFIFSILSHSFINTQLLAPNPELFLLLQFLPFLTLTITNSINIVVIGRGDFRKLNLP</sequence>